<organism evidence="1 2">
    <name type="scientific">Limimaricola cinnabarinus LL-001</name>
    <dbReference type="NCBI Taxonomy" id="1337093"/>
    <lineage>
        <taxon>Bacteria</taxon>
        <taxon>Pseudomonadati</taxon>
        <taxon>Pseudomonadota</taxon>
        <taxon>Alphaproteobacteria</taxon>
        <taxon>Rhodobacterales</taxon>
        <taxon>Paracoccaceae</taxon>
        <taxon>Limimaricola</taxon>
    </lineage>
</organism>
<sequence>MIADFDVTQDQIMVLHPQGPAPELTVETVPEGLLLRADGVALARLDGLSRLDEGAVVLLTE</sequence>
<comment type="caution">
    <text evidence="1">The sequence shown here is derived from an EMBL/GenBank/DDBJ whole genome shotgun (WGS) entry which is preliminary data.</text>
</comment>
<accession>U2YYL4</accession>
<keyword evidence="2" id="KW-1185">Reference proteome</keyword>
<name>U2YYL4_9RHOB</name>
<gene>
    <name evidence="1" type="ORF">MBELCI_0212</name>
</gene>
<reference evidence="1" key="1">
    <citation type="journal article" date="2013" name="Genome Announc.">
        <title>Draft Genome Sequence of Loktanella cinnabarina LL-001T, Isolated from Deep-Sea Floor Sediment.</title>
        <authorList>
            <person name="Nishi S."/>
            <person name="Tsubouchi T."/>
            <person name="Takaki Y."/>
            <person name="Koyanagi R."/>
            <person name="Satoh N."/>
            <person name="Maruyama T."/>
            <person name="Hatada Y."/>
        </authorList>
    </citation>
    <scope>NUCLEOTIDE SEQUENCE [LARGE SCALE GENOMIC DNA]</scope>
    <source>
        <strain evidence="1">LL-001</strain>
    </source>
</reference>
<dbReference type="EMBL" id="BATB01000002">
    <property type="protein sequence ID" value="GAD54160.1"/>
    <property type="molecule type" value="Genomic_DNA"/>
</dbReference>
<protein>
    <submittedName>
        <fullName evidence="1">Uncharacterized protein</fullName>
    </submittedName>
</protein>
<dbReference type="AlphaFoldDB" id="U2YYL4"/>
<proteinExistence type="predicted"/>
<dbReference type="STRING" id="1337093.MBELCI_0212"/>
<evidence type="ECO:0000313" key="1">
    <source>
        <dbReference type="EMBL" id="GAD54160.1"/>
    </source>
</evidence>
<dbReference type="Proteomes" id="UP000016566">
    <property type="component" value="Unassembled WGS sequence"/>
</dbReference>
<evidence type="ECO:0000313" key="2">
    <source>
        <dbReference type="Proteomes" id="UP000016566"/>
    </source>
</evidence>